<evidence type="ECO:0000313" key="1">
    <source>
        <dbReference type="EMBL" id="MFD1926883.1"/>
    </source>
</evidence>
<keyword evidence="2" id="KW-1185">Reference proteome</keyword>
<reference evidence="2" key="1">
    <citation type="journal article" date="2019" name="Int. J. Syst. Evol. Microbiol.">
        <title>The Global Catalogue of Microorganisms (GCM) 10K type strain sequencing project: providing services to taxonomists for standard genome sequencing and annotation.</title>
        <authorList>
            <consortium name="The Broad Institute Genomics Platform"/>
            <consortium name="The Broad Institute Genome Sequencing Center for Infectious Disease"/>
            <person name="Wu L."/>
            <person name="Ma J."/>
        </authorList>
    </citation>
    <scope>NUCLEOTIDE SEQUENCE [LARGE SCALE GENOMIC DNA]</scope>
    <source>
        <strain evidence="2">CGMCC 4.7177</strain>
    </source>
</reference>
<keyword evidence="1" id="KW-0255">Endonuclease</keyword>
<keyword evidence="1" id="KW-0378">Hydrolase</keyword>
<comment type="caution">
    <text evidence="1">The sequence shown here is derived from an EMBL/GenBank/DDBJ whole genome shotgun (WGS) entry which is preliminary data.</text>
</comment>
<dbReference type="Proteomes" id="UP001597218">
    <property type="component" value="Unassembled WGS sequence"/>
</dbReference>
<dbReference type="GO" id="GO:0004519">
    <property type="term" value="F:endonuclease activity"/>
    <property type="evidence" value="ECO:0007669"/>
    <property type="project" value="UniProtKB-KW"/>
</dbReference>
<sequence length="296" mass="31241">MKLFSMIGTGVNTIGGGIVKAGVNLTGTLVSTKFPKTGDYIKEVGHTVVMSSTKVISNTAQFADGTATGAYGVFTKDEEKKSEGWADMKGASVNTAKGIVGGVVYTGKSVGQTVNGVIRQDRDQWTGGLQNLGKATAVMIVGVGVLEMIDADVVEAVGVDTRNMALDGNVHEVTGVPFESNTIEGADGVSIGIYPVFDAAFEAQLPEDAYLYSDTVHIGIANMDLYEAIQENPSLANDLGFNLQDVENLQSSVTPDGYDWHHHEEPGRMQLVEEEIHGSTGHTGGRNLWGGGTDAR</sequence>
<name>A0ABW4SC30_9BACL</name>
<keyword evidence="1" id="KW-0540">Nuclease</keyword>
<proteinExistence type="predicted"/>
<evidence type="ECO:0000313" key="2">
    <source>
        <dbReference type="Proteomes" id="UP001597218"/>
    </source>
</evidence>
<organism evidence="1 2">
    <name type="scientific">Sporosarcina siberiensis</name>
    <dbReference type="NCBI Taxonomy" id="1365606"/>
    <lineage>
        <taxon>Bacteria</taxon>
        <taxon>Bacillati</taxon>
        <taxon>Bacillota</taxon>
        <taxon>Bacilli</taxon>
        <taxon>Bacillales</taxon>
        <taxon>Caryophanaceae</taxon>
        <taxon>Sporosarcina</taxon>
    </lineage>
</organism>
<protein>
    <submittedName>
        <fullName evidence="1">HNH endonuclease</fullName>
    </submittedName>
</protein>
<dbReference type="RefSeq" id="WP_381535534.1">
    <property type="nucleotide sequence ID" value="NZ_JBHUGI010000004.1"/>
</dbReference>
<gene>
    <name evidence="1" type="ORF">ACFSFY_02180</name>
</gene>
<dbReference type="EMBL" id="JBHUGI010000004">
    <property type="protein sequence ID" value="MFD1926883.1"/>
    <property type="molecule type" value="Genomic_DNA"/>
</dbReference>
<accession>A0ABW4SC30</accession>
<dbReference type="Pfam" id="PF12639">
    <property type="entry name" value="Colicin-DNase"/>
    <property type="match status" value="1"/>
</dbReference>